<feature type="compositionally biased region" description="Basic and acidic residues" evidence="2">
    <location>
        <begin position="144"/>
        <end position="163"/>
    </location>
</feature>
<feature type="compositionally biased region" description="Basic residues" evidence="2">
    <location>
        <begin position="120"/>
        <end position="143"/>
    </location>
</feature>
<name>A0A4X1TMJ2_PIG</name>
<feature type="region of interest" description="Disordered" evidence="2">
    <location>
        <begin position="1"/>
        <end position="20"/>
    </location>
</feature>
<dbReference type="Ensembl" id="ENSSSCT00070021925.1">
    <property type="protein sequence ID" value="ENSSSCP00070018160.1"/>
    <property type="gene ID" value="ENSSSCG00070011262.1"/>
</dbReference>
<accession>A0A4X1TMJ2</accession>
<dbReference type="PROSITE" id="PS50157">
    <property type="entry name" value="ZINC_FINGER_C2H2_2"/>
    <property type="match status" value="1"/>
</dbReference>
<dbReference type="PANTHER" id="PTHR16116:SF5">
    <property type="entry name" value="ZINC FINGER PROTEIN 839"/>
    <property type="match status" value="1"/>
</dbReference>
<dbReference type="ExpressionAtlas" id="A0A4X1TMJ2">
    <property type="expression patterns" value="baseline"/>
</dbReference>
<dbReference type="InterPro" id="IPR031885">
    <property type="entry name" value="DUF4764"/>
</dbReference>
<reference evidence="4 5" key="1">
    <citation type="submission" date="2017-08" db="EMBL/GenBank/DDBJ databases">
        <title>USMARCv1.0.</title>
        <authorList>
            <person name="Hannum G.I."/>
            <person name="Koren S."/>
            <person name="Schroeder S.G."/>
            <person name="Chin S.C."/>
            <person name="Nonneman D.J."/>
            <person name="Becker S.A."/>
            <person name="Rosen B.D."/>
            <person name="Bickhart D.M."/>
            <person name="Putnam N.H."/>
            <person name="Green R.E."/>
            <person name="Tuggle C.K."/>
            <person name="Liu H."/>
            <person name="Rohrer G.A."/>
            <person name="Warr A."/>
            <person name="Hall R."/>
            <person name="Kim K."/>
            <person name="Hume D.A."/>
            <person name="Talbot R."/>
            <person name="Chow W."/>
            <person name="Howe K."/>
            <person name="Schwartz A.S."/>
            <person name="Watson M."/>
            <person name="Archibald A.L."/>
            <person name="Phillippy A.M."/>
            <person name="Smith T.P.L."/>
        </authorList>
    </citation>
    <scope>NUCLEOTIDE SEQUENCE [LARGE SCALE GENOMIC DNA]</scope>
</reference>
<dbReference type="AlphaFoldDB" id="A0A4X1TMJ2"/>
<dbReference type="Pfam" id="PF15961">
    <property type="entry name" value="DUF4764"/>
    <property type="match status" value="1"/>
</dbReference>
<dbReference type="InterPro" id="IPR039946">
    <property type="entry name" value="ZN839"/>
</dbReference>
<dbReference type="Proteomes" id="UP000314985">
    <property type="component" value="Chromosome 7"/>
</dbReference>
<dbReference type="PANTHER" id="PTHR16116">
    <property type="entry name" value="ZINC FINGER PROTEIN 839"/>
    <property type="match status" value="1"/>
</dbReference>
<dbReference type="GO" id="GO:0008270">
    <property type="term" value="F:zinc ion binding"/>
    <property type="evidence" value="ECO:0007669"/>
    <property type="project" value="UniProtKB-KW"/>
</dbReference>
<evidence type="ECO:0000256" key="1">
    <source>
        <dbReference type="PROSITE-ProRule" id="PRU00042"/>
    </source>
</evidence>
<feature type="compositionally biased region" description="Low complexity" evidence="2">
    <location>
        <begin position="552"/>
        <end position="571"/>
    </location>
</feature>
<dbReference type="InterPro" id="IPR013087">
    <property type="entry name" value="Znf_C2H2_type"/>
</dbReference>
<sequence length="787" mass="81840">MPALATLQPTTARPGQTPRKQCSVLGLSVASSQLLRAQPLPSAGPQPCLLSHSPQPPVQVIVRRPLPALRPVPAKRVLVTEAPSGQDTMVAPPSASDPPTATPVPSSSANVSIPNSHTQHTAKLKKSLKVKTRSGRISRPPKYKAKDYKFIKTEDLADSHPSDSDDYSELSVEEDEDQREKQELFDLSSCSLRPKAFKCQTCEKSYIGKGGLARHLKLNPGHGPLEPEMLPSEKATAGSLTPGPSGGRSAGLASRGLAMPALRDGGARSARGGLQNGQSIDVEEALTSEPESGSFSALLGSERHPRPGRSGCSVAPAEPCEAVLEQSRAARPSVGASAAGVQSTARNRARLLEFLHQCDRADLVELALPQLAQVVTVYEFLLMKVEKGHLAKPFFPAVYKEFEELHTMVKKMCLDYLQSSGPCSQETLEINNSKVAESLGITEELLRRRGIHADGLAPERSRGEVDTGEPEAPGRRKREDETAEAGLPSAKRARPGTRPRDTPERSAPGGGLQARAACTPAAGEGLAPGGSGDACHPSEESPTRPTSERESSAAQAGQQLSASADSAAGSGPTDPAVPSRDAGGPGLSSRLGDPGTPAWEHSPERDTRDSLGSASTALLPGRSGNAAAGNPREMLDPHLSEVLLPGAPPLGTAWSVDIVPAACACSPVSQPGLQPSRGGSLCPTGGLGSHDGDVDQSPCGTEAQADQRGLESIVAIGEAMAFEISSGCHEVLSQGQGQVFIQTSDGLILSHPGSIVSGEGDIVIVTDSDGPALQMGPPEPVEAAPSQ</sequence>
<protein>
    <submittedName>
        <fullName evidence="4">Zinc finger protein 839</fullName>
    </submittedName>
</protein>
<evidence type="ECO:0000259" key="3">
    <source>
        <dbReference type="PROSITE" id="PS50157"/>
    </source>
</evidence>
<feature type="domain" description="C2H2-type" evidence="3">
    <location>
        <begin position="197"/>
        <end position="224"/>
    </location>
</feature>
<reference evidence="4" key="2">
    <citation type="submission" date="2025-05" db="UniProtKB">
        <authorList>
            <consortium name="Ensembl"/>
        </authorList>
    </citation>
    <scope>IDENTIFICATION</scope>
</reference>
<feature type="compositionally biased region" description="Low complexity" evidence="2">
    <location>
        <begin position="90"/>
        <end position="109"/>
    </location>
</feature>
<keyword evidence="1" id="KW-0863">Zinc-finger</keyword>
<feature type="region of interest" description="Disordered" evidence="2">
    <location>
        <begin position="285"/>
        <end position="313"/>
    </location>
</feature>
<evidence type="ECO:0000313" key="5">
    <source>
        <dbReference type="Proteomes" id="UP000314985"/>
    </source>
</evidence>
<evidence type="ECO:0000313" key="4">
    <source>
        <dbReference type="Ensembl" id="ENSSSCP00070018160.1"/>
    </source>
</evidence>
<proteinExistence type="predicted"/>
<keyword evidence="1" id="KW-0479">Metal-binding</keyword>
<feature type="compositionally biased region" description="Polar residues" evidence="2">
    <location>
        <begin position="110"/>
        <end position="119"/>
    </location>
</feature>
<evidence type="ECO:0000256" key="2">
    <source>
        <dbReference type="SAM" id="MobiDB-lite"/>
    </source>
</evidence>
<dbReference type="Proteomes" id="UP000694724">
    <property type="component" value="Unplaced"/>
</dbReference>
<feature type="region of interest" description="Disordered" evidence="2">
    <location>
        <begin position="219"/>
        <end position="252"/>
    </location>
</feature>
<feature type="region of interest" description="Disordered" evidence="2">
    <location>
        <begin position="80"/>
        <end position="180"/>
    </location>
</feature>
<feature type="region of interest" description="Disordered" evidence="2">
    <location>
        <begin position="452"/>
        <end position="633"/>
    </location>
</feature>
<organism evidence="4 5">
    <name type="scientific">Sus scrofa</name>
    <name type="common">Pig</name>
    <dbReference type="NCBI Taxonomy" id="9823"/>
    <lineage>
        <taxon>Eukaryota</taxon>
        <taxon>Metazoa</taxon>
        <taxon>Chordata</taxon>
        <taxon>Craniata</taxon>
        <taxon>Vertebrata</taxon>
        <taxon>Euteleostomi</taxon>
        <taxon>Mammalia</taxon>
        <taxon>Eutheria</taxon>
        <taxon>Laurasiatheria</taxon>
        <taxon>Artiodactyla</taxon>
        <taxon>Suina</taxon>
        <taxon>Suidae</taxon>
        <taxon>Sus</taxon>
    </lineage>
</organism>
<feature type="compositionally biased region" description="Acidic residues" evidence="2">
    <location>
        <begin position="164"/>
        <end position="177"/>
    </location>
</feature>
<feature type="compositionally biased region" description="Polar residues" evidence="2">
    <location>
        <begin position="7"/>
        <end position="20"/>
    </location>
</feature>
<dbReference type="OMA" id="CQDYLSG"/>
<feature type="compositionally biased region" description="Basic and acidic residues" evidence="2">
    <location>
        <begin position="536"/>
        <end position="551"/>
    </location>
</feature>
<keyword evidence="1" id="KW-0862">Zinc</keyword>
<dbReference type="Ensembl" id="ENSSSCT00055057002.1">
    <property type="protein sequence ID" value="ENSSSCP00055045599.1"/>
    <property type="gene ID" value="ENSSSCG00055028706.1"/>
</dbReference>